<feature type="region of interest" description="Disordered" evidence="1">
    <location>
        <begin position="1"/>
        <end position="22"/>
    </location>
</feature>
<accession>A0AAN8YP27</accession>
<comment type="caution">
    <text evidence="2">The sequence shown here is derived from an EMBL/GenBank/DDBJ whole genome shotgun (WGS) entry which is preliminary data.</text>
</comment>
<evidence type="ECO:0000313" key="3">
    <source>
        <dbReference type="Proteomes" id="UP001371456"/>
    </source>
</evidence>
<gene>
    <name evidence="2" type="ORF">RDI58_000356</name>
</gene>
<dbReference type="EMBL" id="JBANQN010000001">
    <property type="protein sequence ID" value="KAK6802576.1"/>
    <property type="molecule type" value="Genomic_DNA"/>
</dbReference>
<evidence type="ECO:0000313" key="2">
    <source>
        <dbReference type="EMBL" id="KAK6802576.1"/>
    </source>
</evidence>
<sequence>MGKQVKMQKMQNPNKNTDPGVQESAGYMVYTSNIHLVYIMTSENEKGLRAQGNFSRSKGVNGLIHDCWQSGRLRTGLHMECYDFFQLLCVPSLSNSGSNCLKQCHMNSDLIYYNETLWLCG</sequence>
<name>A0AAN8YP27_SOLBU</name>
<feature type="compositionally biased region" description="Polar residues" evidence="1">
    <location>
        <begin position="9"/>
        <end position="19"/>
    </location>
</feature>
<keyword evidence="3" id="KW-1185">Reference proteome</keyword>
<proteinExistence type="predicted"/>
<dbReference type="AlphaFoldDB" id="A0AAN8YP27"/>
<evidence type="ECO:0000256" key="1">
    <source>
        <dbReference type="SAM" id="MobiDB-lite"/>
    </source>
</evidence>
<protein>
    <submittedName>
        <fullName evidence="2">Uncharacterized protein</fullName>
    </submittedName>
</protein>
<reference evidence="2 3" key="1">
    <citation type="submission" date="2024-02" db="EMBL/GenBank/DDBJ databases">
        <title>de novo genome assembly of Solanum bulbocastanum strain 11H21.</title>
        <authorList>
            <person name="Hosaka A.J."/>
        </authorList>
    </citation>
    <scope>NUCLEOTIDE SEQUENCE [LARGE SCALE GENOMIC DNA]</scope>
    <source>
        <tissue evidence="2">Young leaves</tissue>
    </source>
</reference>
<organism evidence="2 3">
    <name type="scientific">Solanum bulbocastanum</name>
    <name type="common">Wild potato</name>
    <dbReference type="NCBI Taxonomy" id="147425"/>
    <lineage>
        <taxon>Eukaryota</taxon>
        <taxon>Viridiplantae</taxon>
        <taxon>Streptophyta</taxon>
        <taxon>Embryophyta</taxon>
        <taxon>Tracheophyta</taxon>
        <taxon>Spermatophyta</taxon>
        <taxon>Magnoliopsida</taxon>
        <taxon>eudicotyledons</taxon>
        <taxon>Gunneridae</taxon>
        <taxon>Pentapetalae</taxon>
        <taxon>asterids</taxon>
        <taxon>lamiids</taxon>
        <taxon>Solanales</taxon>
        <taxon>Solanaceae</taxon>
        <taxon>Solanoideae</taxon>
        <taxon>Solaneae</taxon>
        <taxon>Solanum</taxon>
    </lineage>
</organism>
<dbReference type="Proteomes" id="UP001371456">
    <property type="component" value="Unassembled WGS sequence"/>
</dbReference>